<feature type="region of interest" description="Disordered" evidence="1">
    <location>
        <begin position="72"/>
        <end position="106"/>
    </location>
</feature>
<accession>A0A2A2SIR8</accession>
<feature type="compositionally biased region" description="Pro residues" evidence="1">
    <location>
        <begin position="33"/>
        <end position="46"/>
    </location>
</feature>
<feature type="region of interest" description="Disordered" evidence="1">
    <location>
        <begin position="1"/>
        <end position="52"/>
    </location>
</feature>
<evidence type="ECO:0000313" key="3">
    <source>
        <dbReference type="Proteomes" id="UP000218151"/>
    </source>
</evidence>
<sequence length="168" mass="17923">MEEILSSIKRIIAEEGDSPPGRRRAGARAAAAAPPPVAAEPEPPLGAEPAHEEEILELSDPMPVASHVRLEEDAAMPDATEEAVAPVQQSASSAQTLLSPAAADATRGALESLSRLMIKPEPQGDGTLEGLVRDMLRPMLREWMDAHLPDMVERMVSREIARIAGQAQ</sequence>
<evidence type="ECO:0000256" key="1">
    <source>
        <dbReference type="SAM" id="MobiDB-lite"/>
    </source>
</evidence>
<dbReference type="Pfam" id="PF10691">
    <property type="entry name" value="DUF2497"/>
    <property type="match status" value="1"/>
</dbReference>
<comment type="caution">
    <text evidence="2">The sequence shown here is derived from an EMBL/GenBank/DDBJ whole genome shotgun (WGS) entry which is preliminary data.</text>
</comment>
<gene>
    <name evidence="2" type="ORF">CKY28_03715</name>
</gene>
<evidence type="ECO:0000313" key="2">
    <source>
        <dbReference type="EMBL" id="PAX09115.1"/>
    </source>
</evidence>
<organism evidence="2 3">
    <name type="scientific">Sphingomonas lenta</name>
    <dbReference type="NCBI Taxonomy" id="1141887"/>
    <lineage>
        <taxon>Bacteria</taxon>
        <taxon>Pseudomonadati</taxon>
        <taxon>Pseudomonadota</taxon>
        <taxon>Alphaproteobacteria</taxon>
        <taxon>Sphingomonadales</taxon>
        <taxon>Sphingomonadaceae</taxon>
        <taxon>Sphingomonas</taxon>
    </lineage>
</organism>
<dbReference type="InterPro" id="IPR019632">
    <property type="entry name" value="DUF2497"/>
</dbReference>
<dbReference type="OrthoDB" id="7189469at2"/>
<proteinExistence type="predicted"/>
<reference evidence="3" key="1">
    <citation type="submission" date="2017-09" db="EMBL/GenBank/DDBJ databases">
        <authorList>
            <person name="Feng G."/>
            <person name="Zhu H."/>
        </authorList>
    </citation>
    <scope>NUCLEOTIDE SEQUENCE [LARGE SCALE GENOMIC DNA]</scope>
    <source>
        <strain evidence="3">1PNM-20</strain>
    </source>
</reference>
<dbReference type="Proteomes" id="UP000218151">
    <property type="component" value="Unassembled WGS sequence"/>
</dbReference>
<keyword evidence="3" id="KW-1185">Reference proteome</keyword>
<dbReference type="AlphaFoldDB" id="A0A2A2SIR8"/>
<feature type="compositionally biased region" description="Low complexity" evidence="1">
    <location>
        <begin position="83"/>
        <end position="103"/>
    </location>
</feature>
<name>A0A2A2SIR8_9SPHN</name>
<dbReference type="EMBL" id="NSLI01000002">
    <property type="protein sequence ID" value="PAX09115.1"/>
    <property type="molecule type" value="Genomic_DNA"/>
</dbReference>
<evidence type="ECO:0008006" key="4">
    <source>
        <dbReference type="Google" id="ProtNLM"/>
    </source>
</evidence>
<protein>
    <recommendedName>
        <fullName evidence="4">Pole-organizing protein PopZ</fullName>
    </recommendedName>
</protein>